<evidence type="ECO:0000256" key="2">
    <source>
        <dbReference type="ARBA" id="ARBA00007658"/>
    </source>
</evidence>
<accession>A0A8S0Z0L3</accession>
<dbReference type="GO" id="GO:1904380">
    <property type="term" value="P:endoplasmic reticulum mannose trimming"/>
    <property type="evidence" value="ECO:0007669"/>
    <property type="project" value="InterPro"/>
</dbReference>
<dbReference type="GO" id="GO:0004571">
    <property type="term" value="F:mannosyl-oligosaccharide 1,2-alpha-mannosidase activity"/>
    <property type="evidence" value="ECO:0007669"/>
    <property type="project" value="InterPro"/>
</dbReference>
<evidence type="ECO:0000256" key="4">
    <source>
        <dbReference type="ARBA" id="ARBA00023180"/>
    </source>
</evidence>
<dbReference type="InterPro" id="IPR044674">
    <property type="entry name" value="EDEM1/2/3"/>
</dbReference>
<dbReference type="InterPro" id="IPR003137">
    <property type="entry name" value="PA_domain"/>
</dbReference>
<evidence type="ECO:0000256" key="8">
    <source>
        <dbReference type="SAM" id="MobiDB-lite"/>
    </source>
</evidence>
<dbReference type="SUPFAM" id="SSF48225">
    <property type="entry name" value="Seven-hairpin glycosidases"/>
    <property type="match status" value="1"/>
</dbReference>
<feature type="active site" description="Proton donor" evidence="5">
    <location>
        <position position="127"/>
    </location>
</feature>
<keyword evidence="9" id="KW-0732">Signal</keyword>
<evidence type="ECO:0000256" key="9">
    <source>
        <dbReference type="SAM" id="SignalP"/>
    </source>
</evidence>
<dbReference type="Proteomes" id="UP000494106">
    <property type="component" value="Unassembled WGS sequence"/>
</dbReference>
<dbReference type="GO" id="GO:0016020">
    <property type="term" value="C:membrane"/>
    <property type="evidence" value="ECO:0007669"/>
    <property type="project" value="InterPro"/>
</dbReference>
<dbReference type="GO" id="GO:0005509">
    <property type="term" value="F:calcium ion binding"/>
    <property type="evidence" value="ECO:0007669"/>
    <property type="project" value="InterPro"/>
</dbReference>
<keyword evidence="6" id="KW-0479">Metal-binding</keyword>
<evidence type="ECO:0000259" key="10">
    <source>
        <dbReference type="Pfam" id="PF02225"/>
    </source>
</evidence>
<feature type="active site" evidence="5">
    <location>
        <position position="382"/>
    </location>
</feature>
<dbReference type="OrthoDB" id="8118055at2759"/>
<sequence>MAYRVLLVFILVISVRTEEEATTRMSRLERLSLREESRKMFYHAYNAYMENAYPADELMPLSCKGRWKGITPSRGDMDDALGNFSLTLVDSLDTLAIMGDFSEFSAAIKLVINDVTFDHDIVVSVFETNIRMLGGLLSAHILANTLKQEVPALQWYNGELLAMAEDLGRRLLPSFNTSTGIPHGKVNLRHGIRSLSESRETCTACAGTMILEMAALSRLTGNPVYEQKAHKAMDRLWKIRHRTSDLMGTVINIHSGDWVRKDSGVGAGIDSYYEYCLKAYILLGDEKYLARFNRHYNAVMKYISRGPVMLAVHMHRPHLQSRNFMDALLAFWPGLQVLLGDVRPAVETHEMLYQVMQRHTFIPEAFTSDFQVHWGQHPLRPEFLESTYFLHRATEDDHYLQVGKTVLKALQQYTRVPCGYAAVNDVRTRIHEDRMDSFVLAETFKYLYMLFGEDKDLPVKLEDYVLTTEAHFLPLSLATDGKNTTYFTLKIDDDDEDKYRKTCPNTASLVAEKVRQPMRHLLGSTAARPPARLRPLNDPRQIHALSDMGISVLTLPDGRVQLLYTTSTAKSAKDAAEGLTFMREMSKWNSLSDMENGVVPAAVKFNNKLFPAGPGHFGKEITVQDLYMQTAAFVTPFDACTPIENKQEVEGKFGISKRGQCTFAQKVRNMQKAGVTLGIILDNVPDSTHESTALFAMSGDGKDDIEIPAVFLFSQEGRYLTESLLENPDLVITVGDHKFLKRQMDNNCDDGNCEAVLETQSAPADKESFDHLKKVLSQLVAQFELSLSNEENTSPKTCTDEKDEINILKDKYVGKEVKVESVCTTKDAPEQSKVPPLMPPPEYNKKMTPETDVRDGF</sequence>
<proteinExistence type="inferred from homology"/>
<protein>
    <recommendedName>
        <fullName evidence="7">alpha-1,2-Mannosidase</fullName>
        <ecNumber evidence="7">3.2.1.-</ecNumber>
    </recommendedName>
</protein>
<feature type="active site" description="Proton donor" evidence="5">
    <location>
        <position position="364"/>
    </location>
</feature>
<dbReference type="Pfam" id="PF01532">
    <property type="entry name" value="Glyco_hydro_47"/>
    <property type="match status" value="1"/>
</dbReference>
<evidence type="ECO:0000313" key="12">
    <source>
        <dbReference type="Proteomes" id="UP000494106"/>
    </source>
</evidence>
<feature type="region of interest" description="Disordered" evidence="8">
    <location>
        <begin position="823"/>
        <end position="857"/>
    </location>
</feature>
<feature type="binding site" evidence="6">
    <location>
        <position position="468"/>
    </location>
    <ligand>
        <name>Ca(2+)</name>
        <dbReference type="ChEBI" id="CHEBI:29108"/>
    </ligand>
</feature>
<feature type="chain" id="PRO_5035826525" description="alpha-1,2-Mannosidase" evidence="9">
    <location>
        <begin position="18"/>
        <end position="857"/>
    </location>
</feature>
<dbReference type="InterPro" id="IPR001382">
    <property type="entry name" value="Glyco_hydro_47"/>
</dbReference>
<evidence type="ECO:0000256" key="5">
    <source>
        <dbReference type="PIRSR" id="PIRSR601382-1"/>
    </source>
</evidence>
<comment type="subcellular location">
    <subcellularLocation>
        <location evidence="1">Endoplasmic reticulum</location>
    </subcellularLocation>
</comment>
<evidence type="ECO:0000256" key="7">
    <source>
        <dbReference type="RuleBase" id="RU361193"/>
    </source>
</evidence>
<keyword evidence="3" id="KW-0256">Endoplasmic reticulum</keyword>
<keyword evidence="12" id="KW-1185">Reference proteome</keyword>
<dbReference type="Pfam" id="PF02225">
    <property type="entry name" value="PA"/>
    <property type="match status" value="1"/>
</dbReference>
<feature type="active site" evidence="5">
    <location>
        <position position="270"/>
    </location>
</feature>
<feature type="signal peptide" evidence="9">
    <location>
        <begin position="1"/>
        <end position="17"/>
    </location>
</feature>
<dbReference type="PANTHER" id="PTHR45679">
    <property type="entry name" value="ER DEGRADATION-ENHANCING ALPHA-MANNOSIDASE-LIKE PROTEIN 2"/>
    <property type="match status" value="1"/>
</dbReference>
<dbReference type="GO" id="GO:0005975">
    <property type="term" value="P:carbohydrate metabolic process"/>
    <property type="evidence" value="ECO:0007669"/>
    <property type="project" value="InterPro"/>
</dbReference>
<comment type="similarity">
    <text evidence="2 7">Belongs to the glycosyl hydrolase 47 family.</text>
</comment>
<keyword evidence="7" id="KW-0326">Glycosidase</keyword>
<dbReference type="PANTHER" id="PTHR45679:SF2">
    <property type="entry name" value="ER DEGRADATION-ENHANCING ALPHA-MANNOSIDASE-LIKE PROTEIN 3"/>
    <property type="match status" value="1"/>
</dbReference>
<dbReference type="AlphaFoldDB" id="A0A8S0Z0L3"/>
<keyword evidence="6" id="KW-0106">Calcium</keyword>
<dbReference type="InterPro" id="IPR012341">
    <property type="entry name" value="6hp_glycosidase-like_sf"/>
</dbReference>
<evidence type="ECO:0000256" key="3">
    <source>
        <dbReference type="ARBA" id="ARBA00022824"/>
    </source>
</evidence>
<reference evidence="11 12" key="1">
    <citation type="submission" date="2020-04" db="EMBL/GenBank/DDBJ databases">
        <authorList>
            <person name="Wallbank WR R."/>
            <person name="Pardo Diaz C."/>
            <person name="Kozak K."/>
            <person name="Martin S."/>
            <person name="Jiggins C."/>
            <person name="Moest M."/>
            <person name="Warren A I."/>
            <person name="Byers J.R.P. K."/>
            <person name="Montejo-Kovacevich G."/>
            <person name="Yen C E."/>
        </authorList>
    </citation>
    <scope>NUCLEOTIDE SEQUENCE [LARGE SCALE GENOMIC DNA]</scope>
</reference>
<keyword evidence="4" id="KW-0325">Glycoprotein</keyword>
<evidence type="ECO:0000256" key="1">
    <source>
        <dbReference type="ARBA" id="ARBA00004240"/>
    </source>
</evidence>
<keyword evidence="7" id="KW-0378">Hydrolase</keyword>
<feature type="domain" description="PA" evidence="10">
    <location>
        <begin position="636"/>
        <end position="718"/>
    </location>
</feature>
<dbReference type="InterPro" id="IPR036026">
    <property type="entry name" value="Seven-hairpin_glycosidases"/>
</dbReference>
<evidence type="ECO:0000313" key="11">
    <source>
        <dbReference type="EMBL" id="CAB3225687.1"/>
    </source>
</evidence>
<comment type="cofactor">
    <cofactor evidence="6">
        <name>Ca(2+)</name>
        <dbReference type="ChEBI" id="CHEBI:29108"/>
    </cofactor>
</comment>
<organism evidence="11 12">
    <name type="scientific">Arctia plantaginis</name>
    <name type="common">Wood tiger moth</name>
    <name type="synonym">Phalaena plantaginis</name>
    <dbReference type="NCBI Taxonomy" id="874455"/>
    <lineage>
        <taxon>Eukaryota</taxon>
        <taxon>Metazoa</taxon>
        <taxon>Ecdysozoa</taxon>
        <taxon>Arthropoda</taxon>
        <taxon>Hexapoda</taxon>
        <taxon>Insecta</taxon>
        <taxon>Pterygota</taxon>
        <taxon>Neoptera</taxon>
        <taxon>Endopterygota</taxon>
        <taxon>Lepidoptera</taxon>
        <taxon>Glossata</taxon>
        <taxon>Ditrysia</taxon>
        <taxon>Noctuoidea</taxon>
        <taxon>Erebidae</taxon>
        <taxon>Arctiinae</taxon>
        <taxon>Arctia</taxon>
    </lineage>
</organism>
<dbReference type="EC" id="3.2.1.-" evidence="7"/>
<comment type="caution">
    <text evidence="11">The sequence shown here is derived from an EMBL/GenBank/DDBJ whole genome shotgun (WGS) entry which is preliminary data.</text>
</comment>
<dbReference type="Gene3D" id="3.50.30.30">
    <property type="match status" value="1"/>
</dbReference>
<evidence type="ECO:0000256" key="6">
    <source>
        <dbReference type="PIRSR" id="PIRSR601382-2"/>
    </source>
</evidence>
<dbReference type="GO" id="GO:0044322">
    <property type="term" value="C:endoplasmic reticulum quality control compartment"/>
    <property type="evidence" value="ECO:0007669"/>
    <property type="project" value="GOC"/>
</dbReference>
<dbReference type="EMBL" id="CADEBC010000208">
    <property type="protein sequence ID" value="CAB3225687.1"/>
    <property type="molecule type" value="Genomic_DNA"/>
</dbReference>
<name>A0A8S0Z0L3_ARCPL</name>
<dbReference type="Gene3D" id="1.50.10.10">
    <property type="match status" value="1"/>
</dbReference>
<dbReference type="PRINTS" id="PR00747">
    <property type="entry name" value="GLYHDRLASE47"/>
</dbReference>
<gene>
    <name evidence="11" type="ORF">APLA_LOCUS2542</name>
</gene>
<feature type="compositionally biased region" description="Basic and acidic residues" evidence="8">
    <location>
        <begin position="843"/>
        <end position="857"/>
    </location>
</feature>